<feature type="compositionally biased region" description="Basic and acidic residues" evidence="1">
    <location>
        <begin position="334"/>
        <end position="355"/>
    </location>
</feature>
<dbReference type="OMA" id="VNDSMET"/>
<feature type="region of interest" description="Disordered" evidence="1">
    <location>
        <begin position="86"/>
        <end position="165"/>
    </location>
</feature>
<feature type="region of interest" description="Disordered" evidence="1">
    <location>
        <begin position="321"/>
        <end position="355"/>
    </location>
</feature>
<comment type="caution">
    <text evidence="2">The sequence shown here is derived from an EMBL/GenBank/DDBJ whole genome shotgun (WGS) entry which is preliminary data.</text>
</comment>
<dbReference type="PANTHER" id="PTHR37187:SF7">
    <property type="entry name" value="EXPRESSED PROTEIN"/>
    <property type="match status" value="1"/>
</dbReference>
<dbReference type="PANTHER" id="PTHR37187">
    <property type="entry name" value="EXPRESSED PROTEIN"/>
    <property type="match status" value="1"/>
</dbReference>
<feature type="compositionally biased region" description="Low complexity" evidence="1">
    <location>
        <begin position="145"/>
        <end position="154"/>
    </location>
</feature>
<gene>
    <name evidence="2" type="ORF">HHK36_032734</name>
</gene>
<dbReference type="Proteomes" id="UP000655225">
    <property type="component" value="Unassembled WGS sequence"/>
</dbReference>
<dbReference type="AlphaFoldDB" id="A0A834Y9S6"/>
<sequence length="355" mass="39168">MPGKKRKSVKKRKQWQPIPPLKSVVIKTTNNDMNSHDEKESDGGEASSPASLDHHNHLLAQKEEEEEEEKRGFFSFGSVVTACDKSMEGSANGEGKGTQKVEPDKEVDWVVRELQPDGDSKSKTVSIEYVKESRHGDSNGESRSSDTSSSDEQSGLFEKSLPMMEPGELEEEVHNSVIDVEYFGLNPCTNGHLETQTDKIKTPDHNDPVLIISKFKSPPTTETALPTLPVDWLSEEVTKIVEATPFENTGASDVIELVSKEKEVKMLPPLDENTRGFLDVKDLVSKENEDKMLLLSAENNGSSSGVMDLATKENEDKLLQSSDAPIVEASNGGEHCKKSESPESSESRVRKLELD</sequence>
<evidence type="ECO:0000256" key="1">
    <source>
        <dbReference type="SAM" id="MobiDB-lite"/>
    </source>
</evidence>
<feature type="compositionally biased region" description="Basic and acidic residues" evidence="1">
    <location>
        <begin position="97"/>
        <end position="122"/>
    </location>
</feature>
<dbReference type="EMBL" id="JABCRI010000896">
    <property type="protein sequence ID" value="KAF8369259.1"/>
    <property type="molecule type" value="Genomic_DNA"/>
</dbReference>
<proteinExistence type="predicted"/>
<dbReference type="OrthoDB" id="1930727at2759"/>
<protein>
    <submittedName>
        <fullName evidence="2">Uncharacterized protein</fullName>
    </submittedName>
</protein>
<evidence type="ECO:0000313" key="2">
    <source>
        <dbReference type="EMBL" id="KAF8369259.1"/>
    </source>
</evidence>
<feature type="compositionally biased region" description="Basic and acidic residues" evidence="1">
    <location>
        <begin position="129"/>
        <end position="144"/>
    </location>
</feature>
<feature type="region of interest" description="Disordered" evidence="1">
    <location>
        <begin position="1"/>
        <end position="73"/>
    </location>
</feature>
<accession>A0A834Y9S6</accession>
<name>A0A834Y9S6_TETSI</name>
<feature type="compositionally biased region" description="Basic and acidic residues" evidence="1">
    <location>
        <begin position="52"/>
        <end position="62"/>
    </location>
</feature>
<feature type="compositionally biased region" description="Basic residues" evidence="1">
    <location>
        <begin position="1"/>
        <end position="14"/>
    </location>
</feature>
<evidence type="ECO:0000313" key="3">
    <source>
        <dbReference type="Proteomes" id="UP000655225"/>
    </source>
</evidence>
<keyword evidence="3" id="KW-1185">Reference proteome</keyword>
<reference evidence="2 3" key="1">
    <citation type="submission" date="2020-04" db="EMBL/GenBank/DDBJ databases">
        <title>Plant Genome Project.</title>
        <authorList>
            <person name="Zhang R.-G."/>
        </authorList>
    </citation>
    <scope>NUCLEOTIDE SEQUENCE [LARGE SCALE GENOMIC DNA]</scope>
    <source>
        <strain evidence="2">YNK0</strain>
        <tissue evidence="2">Leaf</tissue>
    </source>
</reference>
<organism evidence="2 3">
    <name type="scientific">Tetracentron sinense</name>
    <name type="common">Spur-leaf</name>
    <dbReference type="NCBI Taxonomy" id="13715"/>
    <lineage>
        <taxon>Eukaryota</taxon>
        <taxon>Viridiplantae</taxon>
        <taxon>Streptophyta</taxon>
        <taxon>Embryophyta</taxon>
        <taxon>Tracheophyta</taxon>
        <taxon>Spermatophyta</taxon>
        <taxon>Magnoliopsida</taxon>
        <taxon>Trochodendrales</taxon>
        <taxon>Trochodendraceae</taxon>
        <taxon>Tetracentron</taxon>
    </lineage>
</organism>